<keyword evidence="2" id="KW-0479">Metal-binding</keyword>
<evidence type="ECO:0000256" key="3">
    <source>
        <dbReference type="ARBA" id="ARBA00022771"/>
    </source>
</evidence>
<dbReference type="Pfam" id="PF04046">
    <property type="entry name" value="PSP"/>
    <property type="match status" value="1"/>
</dbReference>
<evidence type="ECO:0000313" key="9">
    <source>
        <dbReference type="Proteomes" id="UP001445076"/>
    </source>
</evidence>
<evidence type="ECO:0000256" key="1">
    <source>
        <dbReference type="ARBA" id="ARBA00004123"/>
    </source>
</evidence>
<dbReference type="GO" id="GO:0071013">
    <property type="term" value="C:catalytic step 2 spliceosome"/>
    <property type="evidence" value="ECO:0007669"/>
    <property type="project" value="TreeGrafter"/>
</dbReference>
<comment type="caution">
    <text evidence="8">The sequence shown here is derived from an EMBL/GenBank/DDBJ whole genome shotgun (WGS) entry which is preliminary data.</text>
</comment>
<dbReference type="PANTHER" id="PTHR13316">
    <property type="entry name" value="ZINC FINGER, CCHC DOMAIN CONTAINING 8"/>
    <property type="match status" value="1"/>
</dbReference>
<dbReference type="AlphaFoldDB" id="A0AAW0X8G9"/>
<feature type="compositionally biased region" description="Low complexity" evidence="6">
    <location>
        <begin position="645"/>
        <end position="659"/>
    </location>
</feature>
<keyword evidence="4" id="KW-0862">Zinc</keyword>
<keyword evidence="5" id="KW-0539">Nucleus</keyword>
<organism evidence="8 9">
    <name type="scientific">Cherax quadricarinatus</name>
    <name type="common">Australian red claw crayfish</name>
    <dbReference type="NCBI Taxonomy" id="27406"/>
    <lineage>
        <taxon>Eukaryota</taxon>
        <taxon>Metazoa</taxon>
        <taxon>Ecdysozoa</taxon>
        <taxon>Arthropoda</taxon>
        <taxon>Crustacea</taxon>
        <taxon>Multicrustacea</taxon>
        <taxon>Malacostraca</taxon>
        <taxon>Eumalacostraca</taxon>
        <taxon>Eucarida</taxon>
        <taxon>Decapoda</taxon>
        <taxon>Pleocyemata</taxon>
        <taxon>Astacidea</taxon>
        <taxon>Parastacoidea</taxon>
        <taxon>Parastacidae</taxon>
        <taxon>Cherax</taxon>
    </lineage>
</organism>
<keyword evidence="3" id="KW-0863">Zinc-finger</keyword>
<dbReference type="EMBL" id="JARKIK010000044">
    <property type="protein sequence ID" value="KAK8736248.1"/>
    <property type="molecule type" value="Genomic_DNA"/>
</dbReference>
<proteinExistence type="predicted"/>
<evidence type="ECO:0000256" key="4">
    <source>
        <dbReference type="ARBA" id="ARBA00022833"/>
    </source>
</evidence>
<dbReference type="GO" id="GO:0003723">
    <property type="term" value="F:RNA binding"/>
    <property type="evidence" value="ECO:0007669"/>
    <property type="project" value="TreeGrafter"/>
</dbReference>
<name>A0AAW0X8G9_CHEQU</name>
<comment type="subcellular location">
    <subcellularLocation>
        <location evidence="1">Nucleus</location>
    </subcellularLocation>
</comment>
<gene>
    <name evidence="8" type="ORF">OTU49_004891</name>
</gene>
<protein>
    <recommendedName>
        <fullName evidence="7">PSP proline-rich domain-containing protein</fullName>
    </recommendedName>
</protein>
<evidence type="ECO:0000313" key="8">
    <source>
        <dbReference type="EMBL" id="KAK8736248.1"/>
    </source>
</evidence>
<feature type="domain" description="PSP proline-rich" evidence="7">
    <location>
        <begin position="375"/>
        <end position="427"/>
    </location>
</feature>
<feature type="region of interest" description="Disordered" evidence="6">
    <location>
        <begin position="1"/>
        <end position="59"/>
    </location>
</feature>
<evidence type="ECO:0000256" key="2">
    <source>
        <dbReference type="ARBA" id="ARBA00022723"/>
    </source>
</evidence>
<dbReference type="InterPro" id="IPR006568">
    <property type="entry name" value="PSP_pro-rich"/>
</dbReference>
<evidence type="ECO:0000256" key="5">
    <source>
        <dbReference type="ARBA" id="ARBA00023242"/>
    </source>
</evidence>
<feature type="region of interest" description="Disordered" evidence="6">
    <location>
        <begin position="635"/>
        <end position="673"/>
    </location>
</feature>
<reference evidence="8 9" key="1">
    <citation type="journal article" date="2024" name="BMC Genomics">
        <title>Genome assembly of redclaw crayfish (Cherax quadricarinatus) provides insights into its immune adaptation and hypoxia tolerance.</title>
        <authorList>
            <person name="Liu Z."/>
            <person name="Zheng J."/>
            <person name="Li H."/>
            <person name="Fang K."/>
            <person name="Wang S."/>
            <person name="He J."/>
            <person name="Zhou D."/>
            <person name="Weng S."/>
            <person name="Chi M."/>
            <person name="Gu Z."/>
            <person name="He J."/>
            <person name="Li F."/>
            <person name="Wang M."/>
        </authorList>
    </citation>
    <scope>NUCLEOTIDE SEQUENCE [LARGE SCALE GENOMIC DNA]</scope>
    <source>
        <strain evidence="8">ZL_2023a</strain>
    </source>
</reference>
<evidence type="ECO:0000259" key="7">
    <source>
        <dbReference type="SMART" id="SM00581"/>
    </source>
</evidence>
<sequence>MPNEGVNENIAGEASSLTKEVNKDNINSKTTENMENGSKLLKDDSIIQSVPENPSGLPSLDDVIVLDATGEASGNKIEESSDDCILQFTNISNEGISENVGGEASSLTEEVTKDNICSKTTENIENGSKLLKDDSIIQSVPENPSGLPSLDDVIVLDGTGEASGSGIEESSDDCILQFTNKPNEGVNENIGGEVLSLTQGVTKDNINSKTTETIENASKLLKDESIIQSVPENPSDLPSIDDVIVLDATGEASESVIEDSSYEVAMPEGVCLDIDGDETNITVKTAFESQAPVDITPSYETDFSGVLNDIEYSMITGKRINDARPKKRCFNCLADHNLSECPDPLDHGKISANRRKHMTTRGSNVRYHEDSENKFGHFQPGKLSEGLRHALGLKPHQLPLYIYRMRVLGYPPGWLLDAEVHQADVKMYDASGESVSHPDTEEGEESTTVKYKPESLVSYPGFNDSVPRGVKDEWQQYNFPPMQPIHQRSEFLRYMNMNKAEAYKKKKLKGSELRSKSLNDSIASGAEMEVDESGIARSTEIEFNPPLPLEPLPPPPPLDVPPLPPLPKKVIDIEEGEISEDSQASLGDLEVKRLKILKELEDTAVQSADGDVEKSQKIKNSKDVHAVNVEQVGEISEDSRLSSHSVNELSQSENSSNDLSENDSKQTYHHRSNSKSFKLGVIIPESCTPYKTLPSADKWTVDVSDHIVFENLPDALGTWEKMKGIMSIVKKRMSDLHADDDE</sequence>
<dbReference type="PANTHER" id="PTHR13316:SF0">
    <property type="entry name" value="ZINC FINGER CCHC DOMAIN-CONTAINING PROTEIN 8"/>
    <property type="match status" value="1"/>
</dbReference>
<accession>A0AAW0X8G9</accession>
<evidence type="ECO:0000256" key="6">
    <source>
        <dbReference type="SAM" id="MobiDB-lite"/>
    </source>
</evidence>
<dbReference type="InterPro" id="IPR052115">
    <property type="entry name" value="NEXT_complex_subunit_ZCCHC8"/>
</dbReference>
<keyword evidence="9" id="KW-1185">Reference proteome</keyword>
<dbReference type="GO" id="GO:0008270">
    <property type="term" value="F:zinc ion binding"/>
    <property type="evidence" value="ECO:0007669"/>
    <property type="project" value="UniProtKB-KW"/>
</dbReference>
<dbReference type="SMART" id="SM00581">
    <property type="entry name" value="PSP"/>
    <property type="match status" value="1"/>
</dbReference>
<feature type="compositionally biased region" description="Polar residues" evidence="6">
    <location>
        <begin position="15"/>
        <end position="36"/>
    </location>
</feature>
<dbReference type="Proteomes" id="UP001445076">
    <property type="component" value="Unassembled WGS sequence"/>
</dbReference>